<dbReference type="SUPFAM" id="SSF57716">
    <property type="entry name" value="Glucocorticoid receptor-like (DNA-binding domain)"/>
    <property type="match status" value="1"/>
</dbReference>
<keyword evidence="4" id="KW-0863">Zinc-finger</keyword>
<sequence length="225" mass="25125">MGGEPQCAACKICKSLMWRKGANGETLCNGCHLKRVNSFLRSQRATTSKIDGRRASSKGKSSKGKGSNGRHGERTGKSGANRNRRTLFKRKPQRSPVVEATVVASDSLFYKGILYQVGDIVSLQDIDESLYYAQIRGFLQDQYARKSTVISWLIPTVPNPTNFDPMYFIPGPDEDAPRSMDCIEFVCRAPSELFKEFECHPPFVIPRKPNLEELAQAADQILDCD</sequence>
<evidence type="ECO:0000256" key="2">
    <source>
        <dbReference type="ARBA" id="ARBA00014943"/>
    </source>
</evidence>
<dbReference type="OrthoDB" id="9994231at2759"/>
<evidence type="ECO:0000256" key="3">
    <source>
        <dbReference type="ARBA" id="ARBA00022723"/>
    </source>
</evidence>
<keyword evidence="9" id="KW-1185">Reference proteome</keyword>
<evidence type="ECO:0000256" key="4">
    <source>
        <dbReference type="ARBA" id="ARBA00022771"/>
    </source>
</evidence>
<feature type="region of interest" description="Disordered" evidence="7">
    <location>
        <begin position="44"/>
        <end position="92"/>
    </location>
</feature>
<dbReference type="PANTHER" id="PTHR13340:SF2">
    <property type="entry name" value="GATA ZINC FINGER DOMAIN-CONTAINING PROTEIN 1"/>
    <property type="match status" value="1"/>
</dbReference>
<evidence type="ECO:0000313" key="9">
    <source>
        <dbReference type="Proteomes" id="UP001152795"/>
    </source>
</evidence>
<dbReference type="InterPro" id="IPR039050">
    <property type="entry name" value="GATAD1"/>
</dbReference>
<keyword evidence="3" id="KW-0479">Metal-binding</keyword>
<dbReference type="AlphaFoldDB" id="A0A7D9I9T8"/>
<dbReference type="Gene3D" id="3.30.50.10">
    <property type="entry name" value="Erythroid Transcription Factor GATA-1, subunit A"/>
    <property type="match status" value="1"/>
</dbReference>
<dbReference type="Proteomes" id="UP001152795">
    <property type="component" value="Unassembled WGS sequence"/>
</dbReference>
<keyword evidence="6" id="KW-0539">Nucleus</keyword>
<dbReference type="GO" id="GO:0006325">
    <property type="term" value="P:chromatin organization"/>
    <property type="evidence" value="ECO:0007669"/>
    <property type="project" value="TreeGrafter"/>
</dbReference>
<evidence type="ECO:0000256" key="5">
    <source>
        <dbReference type="ARBA" id="ARBA00022833"/>
    </source>
</evidence>
<organism evidence="8 9">
    <name type="scientific">Paramuricea clavata</name>
    <name type="common">Red gorgonian</name>
    <name type="synonym">Violescent sea-whip</name>
    <dbReference type="NCBI Taxonomy" id="317549"/>
    <lineage>
        <taxon>Eukaryota</taxon>
        <taxon>Metazoa</taxon>
        <taxon>Cnidaria</taxon>
        <taxon>Anthozoa</taxon>
        <taxon>Octocorallia</taxon>
        <taxon>Malacalcyonacea</taxon>
        <taxon>Plexauridae</taxon>
        <taxon>Paramuricea</taxon>
    </lineage>
</organism>
<comment type="subcellular location">
    <subcellularLocation>
        <location evidence="1">Nucleus</location>
    </subcellularLocation>
</comment>
<reference evidence="8" key="1">
    <citation type="submission" date="2020-04" db="EMBL/GenBank/DDBJ databases">
        <authorList>
            <person name="Alioto T."/>
            <person name="Alioto T."/>
            <person name="Gomez Garrido J."/>
        </authorList>
    </citation>
    <scope>NUCLEOTIDE SEQUENCE</scope>
    <source>
        <strain evidence="8">A484AB</strain>
    </source>
</reference>
<proteinExistence type="predicted"/>
<dbReference type="EMBL" id="CACRXK020003750">
    <property type="protein sequence ID" value="CAB4000080.1"/>
    <property type="molecule type" value="Genomic_DNA"/>
</dbReference>
<feature type="compositionally biased region" description="Basic residues" evidence="7">
    <location>
        <begin position="82"/>
        <end position="92"/>
    </location>
</feature>
<evidence type="ECO:0000256" key="7">
    <source>
        <dbReference type="SAM" id="MobiDB-lite"/>
    </source>
</evidence>
<protein>
    <recommendedName>
        <fullName evidence="2">GATA zinc finger domain-containing protein 1</fullName>
    </recommendedName>
</protein>
<dbReference type="GO" id="GO:0043565">
    <property type="term" value="F:sequence-specific DNA binding"/>
    <property type="evidence" value="ECO:0007669"/>
    <property type="project" value="InterPro"/>
</dbReference>
<dbReference type="GO" id="GO:0008270">
    <property type="term" value="F:zinc ion binding"/>
    <property type="evidence" value="ECO:0007669"/>
    <property type="project" value="UniProtKB-KW"/>
</dbReference>
<dbReference type="SMART" id="SM00401">
    <property type="entry name" value="ZnF_GATA"/>
    <property type="match status" value="1"/>
</dbReference>
<dbReference type="GO" id="GO:0005634">
    <property type="term" value="C:nucleus"/>
    <property type="evidence" value="ECO:0007669"/>
    <property type="project" value="UniProtKB-SubCell"/>
</dbReference>
<evidence type="ECO:0000256" key="6">
    <source>
        <dbReference type="ARBA" id="ARBA00023242"/>
    </source>
</evidence>
<dbReference type="PANTHER" id="PTHR13340">
    <property type="entry name" value="GATA ZINC FINGER DOMAIN-CONTAINING"/>
    <property type="match status" value="1"/>
</dbReference>
<evidence type="ECO:0000313" key="8">
    <source>
        <dbReference type="EMBL" id="CAB4000080.1"/>
    </source>
</evidence>
<dbReference type="InterPro" id="IPR013088">
    <property type="entry name" value="Znf_NHR/GATA"/>
</dbReference>
<dbReference type="PROSITE" id="PS50114">
    <property type="entry name" value="GATA_ZN_FINGER_2"/>
    <property type="match status" value="1"/>
</dbReference>
<evidence type="ECO:0000256" key="1">
    <source>
        <dbReference type="ARBA" id="ARBA00004123"/>
    </source>
</evidence>
<accession>A0A7D9I9T8</accession>
<dbReference type="InterPro" id="IPR000679">
    <property type="entry name" value="Znf_GATA"/>
</dbReference>
<name>A0A7D9I9T8_PARCT</name>
<gene>
    <name evidence="8" type="ORF">PACLA_8A049852</name>
</gene>
<dbReference type="GO" id="GO:0006355">
    <property type="term" value="P:regulation of DNA-templated transcription"/>
    <property type="evidence" value="ECO:0007669"/>
    <property type="project" value="InterPro"/>
</dbReference>
<comment type="caution">
    <text evidence="8">The sequence shown here is derived from an EMBL/GenBank/DDBJ whole genome shotgun (WGS) entry which is preliminary data.</text>
</comment>
<keyword evidence="5" id="KW-0862">Zinc</keyword>